<proteinExistence type="predicted"/>
<dbReference type="AlphaFoldDB" id="A0AA94JIU3"/>
<comment type="caution">
    <text evidence="1">The sequence shown here is derived from an EMBL/GenBank/DDBJ whole genome shotgun (WGS) entry which is preliminary data.</text>
</comment>
<name>A0AA94JIU3_9PSED</name>
<organism evidence="1 2">
    <name type="scientific">Pseudomonas koreensis</name>
    <dbReference type="NCBI Taxonomy" id="198620"/>
    <lineage>
        <taxon>Bacteria</taxon>
        <taxon>Pseudomonadati</taxon>
        <taxon>Pseudomonadota</taxon>
        <taxon>Gammaproteobacteria</taxon>
        <taxon>Pseudomonadales</taxon>
        <taxon>Pseudomonadaceae</taxon>
        <taxon>Pseudomonas</taxon>
    </lineage>
</organism>
<dbReference type="EMBL" id="MKWS01000003">
    <property type="protein sequence ID" value="RVD78916.1"/>
    <property type="molecule type" value="Genomic_DNA"/>
</dbReference>
<gene>
    <name evidence="1" type="ORF">A9HBioS_1419</name>
</gene>
<accession>A0AA94JIU3</accession>
<protein>
    <submittedName>
        <fullName evidence="1">Uncharacterized protein</fullName>
    </submittedName>
</protein>
<evidence type="ECO:0000313" key="1">
    <source>
        <dbReference type="EMBL" id="RVD78916.1"/>
    </source>
</evidence>
<dbReference type="Proteomes" id="UP000288002">
    <property type="component" value="Unassembled WGS sequence"/>
</dbReference>
<sequence length="189" mass="21548">MHQHGFVVELKDGSNVLIGHCCAHNHLGLHDAEVKGALKQLSAAEKRNIRRHKVETLLLQRDAFVERVRTANIRHRGLLERIDHLMQILPERVGDILQTRWKSSGLQDRIEQISPKFFMRLLPTIKNLKAMVHRPLVLEIPAHCNPLRYLAVPQGNRNGGHHGGYTAARSHPDFELPPTVYPCASQRCR</sequence>
<evidence type="ECO:0000313" key="2">
    <source>
        <dbReference type="Proteomes" id="UP000288002"/>
    </source>
</evidence>
<reference evidence="1 2" key="1">
    <citation type="submission" date="2016-10" db="EMBL/GenBank/DDBJ databases">
        <title>Search of new enzymes for the oxidation of sulfur compounds.</title>
        <authorList>
            <person name="Novo A."/>
            <person name="Moreira I.S."/>
            <person name="Castro P.M."/>
        </authorList>
    </citation>
    <scope>NUCLEOTIDE SEQUENCE [LARGE SCALE GENOMIC DNA]</scope>
    <source>
        <strain evidence="1 2">A9</strain>
    </source>
</reference>